<dbReference type="AlphaFoldDB" id="A0A7W7CB94"/>
<evidence type="ECO:0000256" key="3">
    <source>
        <dbReference type="ARBA" id="ARBA00023163"/>
    </source>
</evidence>
<evidence type="ECO:0000313" key="7">
    <source>
        <dbReference type="Proteomes" id="UP000533598"/>
    </source>
</evidence>
<gene>
    <name evidence="6" type="ORF">HNR67_003940</name>
</gene>
<organism evidence="6 7">
    <name type="scientific">Crossiella cryophila</name>
    <dbReference type="NCBI Taxonomy" id="43355"/>
    <lineage>
        <taxon>Bacteria</taxon>
        <taxon>Bacillati</taxon>
        <taxon>Actinomycetota</taxon>
        <taxon>Actinomycetes</taxon>
        <taxon>Pseudonocardiales</taxon>
        <taxon>Pseudonocardiaceae</taxon>
        <taxon>Crossiella</taxon>
    </lineage>
</organism>
<dbReference type="Pfam" id="PF00440">
    <property type="entry name" value="TetR_N"/>
    <property type="match status" value="1"/>
</dbReference>
<dbReference type="Proteomes" id="UP000533598">
    <property type="component" value="Unassembled WGS sequence"/>
</dbReference>
<keyword evidence="7" id="KW-1185">Reference proteome</keyword>
<dbReference type="Pfam" id="PF13305">
    <property type="entry name" value="TetR_C_33"/>
    <property type="match status" value="1"/>
</dbReference>
<keyword evidence="1" id="KW-0805">Transcription regulation</keyword>
<comment type="caution">
    <text evidence="6">The sequence shown here is derived from an EMBL/GenBank/DDBJ whole genome shotgun (WGS) entry which is preliminary data.</text>
</comment>
<dbReference type="PROSITE" id="PS50977">
    <property type="entry name" value="HTH_TETR_2"/>
    <property type="match status" value="1"/>
</dbReference>
<keyword evidence="2 4" id="KW-0238">DNA-binding</keyword>
<dbReference type="EMBL" id="JACHMH010000001">
    <property type="protein sequence ID" value="MBB4677822.1"/>
    <property type="molecule type" value="Genomic_DNA"/>
</dbReference>
<dbReference type="Gene3D" id="1.10.357.10">
    <property type="entry name" value="Tetracycline Repressor, domain 2"/>
    <property type="match status" value="1"/>
</dbReference>
<dbReference type="RefSeq" id="WP_185003723.1">
    <property type="nucleotide sequence ID" value="NZ_BAAAUI010000002.1"/>
</dbReference>
<feature type="domain" description="HTH tetR-type" evidence="5">
    <location>
        <begin position="10"/>
        <end position="70"/>
    </location>
</feature>
<proteinExistence type="predicted"/>
<dbReference type="PANTHER" id="PTHR30055">
    <property type="entry name" value="HTH-TYPE TRANSCRIPTIONAL REGULATOR RUTR"/>
    <property type="match status" value="1"/>
</dbReference>
<evidence type="ECO:0000313" key="6">
    <source>
        <dbReference type="EMBL" id="MBB4677822.1"/>
    </source>
</evidence>
<feature type="DNA-binding region" description="H-T-H motif" evidence="4">
    <location>
        <begin position="33"/>
        <end position="52"/>
    </location>
</feature>
<evidence type="ECO:0000259" key="5">
    <source>
        <dbReference type="PROSITE" id="PS50977"/>
    </source>
</evidence>
<dbReference type="InterPro" id="IPR025996">
    <property type="entry name" value="MT1864/Rv1816-like_C"/>
</dbReference>
<evidence type="ECO:0000256" key="1">
    <source>
        <dbReference type="ARBA" id="ARBA00023015"/>
    </source>
</evidence>
<protein>
    <submittedName>
        <fullName evidence="6">AcrR family transcriptional regulator</fullName>
    </submittedName>
</protein>
<name>A0A7W7CB94_9PSEU</name>
<evidence type="ECO:0000256" key="4">
    <source>
        <dbReference type="PROSITE-ProRule" id="PRU00335"/>
    </source>
</evidence>
<evidence type="ECO:0000256" key="2">
    <source>
        <dbReference type="ARBA" id="ARBA00023125"/>
    </source>
</evidence>
<dbReference type="InterPro" id="IPR036271">
    <property type="entry name" value="Tet_transcr_reg_TetR-rel_C_sf"/>
</dbReference>
<dbReference type="GO" id="GO:0003700">
    <property type="term" value="F:DNA-binding transcription factor activity"/>
    <property type="evidence" value="ECO:0007669"/>
    <property type="project" value="TreeGrafter"/>
</dbReference>
<dbReference type="InterPro" id="IPR001647">
    <property type="entry name" value="HTH_TetR"/>
</dbReference>
<dbReference type="InterPro" id="IPR009057">
    <property type="entry name" value="Homeodomain-like_sf"/>
</dbReference>
<accession>A0A7W7CB94</accession>
<dbReference type="PANTHER" id="PTHR30055:SF220">
    <property type="entry name" value="TETR-FAMILY REGULATORY PROTEIN"/>
    <property type="match status" value="1"/>
</dbReference>
<dbReference type="InterPro" id="IPR050109">
    <property type="entry name" value="HTH-type_TetR-like_transc_reg"/>
</dbReference>
<reference evidence="6 7" key="1">
    <citation type="submission" date="2020-08" db="EMBL/GenBank/DDBJ databases">
        <title>Sequencing the genomes of 1000 actinobacteria strains.</title>
        <authorList>
            <person name="Klenk H.-P."/>
        </authorList>
    </citation>
    <scope>NUCLEOTIDE SEQUENCE [LARGE SCALE GENOMIC DNA]</scope>
    <source>
        <strain evidence="6 7">DSM 44230</strain>
    </source>
</reference>
<dbReference type="GO" id="GO:0000976">
    <property type="term" value="F:transcription cis-regulatory region binding"/>
    <property type="evidence" value="ECO:0007669"/>
    <property type="project" value="TreeGrafter"/>
</dbReference>
<dbReference type="SUPFAM" id="SSF48498">
    <property type="entry name" value="Tetracyclin repressor-like, C-terminal domain"/>
    <property type="match status" value="1"/>
</dbReference>
<sequence length="187" mass="19728">MATRGSYHHGDLRRALLAAAVTAITEQGPAGFSLRELARRAGVSHAAPVHHFGDKAGVFTALAAEGFELLADTLAEVAERTGSFAEVGVAYVRFAVGHRAHFEVMFRPELYRADDPAVRAARERANAPLSRGVASVRRAGPELGEIAAWSLVHGFATLWLTGALPPEVGTDPEAAARVITAILVSGL</sequence>
<keyword evidence="3" id="KW-0804">Transcription</keyword>
<dbReference type="SUPFAM" id="SSF46689">
    <property type="entry name" value="Homeodomain-like"/>
    <property type="match status" value="1"/>
</dbReference>